<dbReference type="SUPFAM" id="SSF54292">
    <property type="entry name" value="2Fe-2S ferredoxin-like"/>
    <property type="match status" value="1"/>
</dbReference>
<protein>
    <recommendedName>
        <fullName evidence="7 27">Na(+)-translocating NADH-quinone reductase subunit F</fullName>
        <shortName evidence="27">Na(+)-NQR subunit F</shortName>
        <shortName evidence="27">Na(+)-translocating NQR subunit F</shortName>
        <ecNumber evidence="6 27">7.2.1.1</ecNumber>
    </recommendedName>
    <alternativeName>
        <fullName evidence="25 27">NQR complex subunit F</fullName>
    </alternativeName>
    <alternativeName>
        <fullName evidence="24 27">NQR-1 subunit F</fullName>
    </alternativeName>
</protein>
<dbReference type="Proteomes" id="UP000288096">
    <property type="component" value="Unassembled WGS sequence"/>
</dbReference>
<evidence type="ECO:0000256" key="20">
    <source>
        <dbReference type="ARBA" id="ARBA00023065"/>
    </source>
</evidence>
<keyword evidence="11 27" id="KW-0285">Flavoprotein</keyword>
<dbReference type="OrthoDB" id="9806195at2"/>
<keyword evidence="23 27" id="KW-0739">Sodium transport</keyword>
<dbReference type="GO" id="GO:0051537">
    <property type="term" value="F:2 iron, 2 sulfur cluster binding"/>
    <property type="evidence" value="ECO:0007669"/>
    <property type="project" value="UniProtKB-KW"/>
</dbReference>
<dbReference type="GO" id="GO:0009055">
    <property type="term" value="F:electron transfer activity"/>
    <property type="evidence" value="ECO:0007669"/>
    <property type="project" value="UniProtKB-UniRule"/>
</dbReference>
<keyword evidence="21 27" id="KW-0830">Ubiquinone</keyword>
<dbReference type="Pfam" id="PF00111">
    <property type="entry name" value="Fer2"/>
    <property type="match status" value="1"/>
</dbReference>
<comment type="function">
    <text evidence="2 27">NQR complex catalyzes the reduction of ubiquinone-1 to ubiquinol by two successive reactions, coupled with the transport of Na(+) ions from the cytoplasm to the periplasm. The first step is catalyzed by NqrF, which accepts electrons from NADH and reduces ubiquinone-1 to ubisemiquinone by a one-electron transfer pathway.</text>
</comment>
<evidence type="ECO:0000256" key="9">
    <source>
        <dbReference type="ARBA" id="ARBA00022475"/>
    </source>
</evidence>
<evidence type="ECO:0000256" key="27">
    <source>
        <dbReference type="HAMAP-Rule" id="MF_00430"/>
    </source>
</evidence>
<dbReference type="PANTHER" id="PTHR43644:SF1">
    <property type="entry name" value="NAD(P)H-FLAVIN REDUCTASE"/>
    <property type="match status" value="1"/>
</dbReference>
<dbReference type="InterPro" id="IPR001433">
    <property type="entry name" value="OxRdtase_FAD/NAD-bd"/>
</dbReference>
<evidence type="ECO:0000256" key="5">
    <source>
        <dbReference type="ARBA" id="ARBA00011309"/>
    </source>
</evidence>
<keyword evidence="17 27" id="KW-0411">Iron-sulfur</keyword>
<dbReference type="InterPro" id="IPR036010">
    <property type="entry name" value="2Fe-2S_ferredoxin-like_sf"/>
</dbReference>
<keyword evidence="13 27" id="KW-0479">Metal-binding</keyword>
<evidence type="ECO:0000256" key="21">
    <source>
        <dbReference type="ARBA" id="ARBA00023075"/>
    </source>
</evidence>
<accession>A0A401FRE9</accession>
<comment type="cofactor">
    <cofactor evidence="1 27">
        <name>FAD</name>
        <dbReference type="ChEBI" id="CHEBI:57692"/>
    </cofactor>
</comment>
<dbReference type="InterPro" id="IPR017927">
    <property type="entry name" value="FAD-bd_FR_type"/>
</dbReference>
<keyword evidence="15 27" id="KW-1278">Translocase</keyword>
<dbReference type="GO" id="GO:0016655">
    <property type="term" value="F:oxidoreductase activity, acting on NAD(P)H, quinone or similar compound as acceptor"/>
    <property type="evidence" value="ECO:0007669"/>
    <property type="project" value="InterPro"/>
</dbReference>
<keyword evidence="8 27" id="KW-0813">Transport</keyword>
<evidence type="ECO:0000256" key="23">
    <source>
        <dbReference type="ARBA" id="ARBA00023201"/>
    </source>
</evidence>
<proteinExistence type="inferred from homology"/>
<evidence type="ECO:0000256" key="11">
    <source>
        <dbReference type="ARBA" id="ARBA00022630"/>
    </source>
</evidence>
<dbReference type="Gene3D" id="2.40.30.10">
    <property type="entry name" value="Translation factors"/>
    <property type="match status" value="1"/>
</dbReference>
<dbReference type="PANTHER" id="PTHR43644">
    <property type="entry name" value="NA(+)-TRANSLOCATING NADH-QUINONE REDUCTASE SUBUNIT"/>
    <property type="match status" value="1"/>
</dbReference>
<evidence type="ECO:0000256" key="12">
    <source>
        <dbReference type="ARBA" id="ARBA00022714"/>
    </source>
</evidence>
<dbReference type="GO" id="GO:0006814">
    <property type="term" value="P:sodium ion transport"/>
    <property type="evidence" value="ECO:0007669"/>
    <property type="project" value="UniProtKB-UniRule"/>
</dbReference>
<keyword evidence="14 27" id="KW-0274">FAD</keyword>
<dbReference type="CDD" id="cd06188">
    <property type="entry name" value="NADH_quinone_reductase"/>
    <property type="match status" value="1"/>
</dbReference>
<dbReference type="PROSITE" id="PS51384">
    <property type="entry name" value="FAD_FR"/>
    <property type="match status" value="1"/>
</dbReference>
<reference evidence="31" key="2">
    <citation type="submission" date="2019-01" db="EMBL/GenBank/DDBJ databases">
        <title>Genome sequence of Desulfonema ishimotonii strain Tokyo 01.</title>
        <authorList>
            <person name="Fukui M."/>
        </authorList>
    </citation>
    <scope>NUCLEOTIDE SEQUENCE [LARGE SCALE GENOMIC DNA]</scope>
    <source>
        <strain evidence="31">Tokyo 01</strain>
    </source>
</reference>
<evidence type="ECO:0000256" key="24">
    <source>
        <dbReference type="ARBA" id="ARBA00030032"/>
    </source>
</evidence>
<dbReference type="SUPFAM" id="SSF63380">
    <property type="entry name" value="Riboflavin synthase domain-like"/>
    <property type="match status" value="1"/>
</dbReference>
<dbReference type="Gene3D" id="3.10.20.30">
    <property type="match status" value="1"/>
</dbReference>
<evidence type="ECO:0000256" key="8">
    <source>
        <dbReference type="ARBA" id="ARBA00022448"/>
    </source>
</evidence>
<sequence>MIYIVSLLVFTAIIFALVGTLLLVESKVVRKGDCTIRINESEAQDIQVPAGATLLSSLASQKIFLPSACGGGGSCGTCKCVVDAGGRDVLPTELPHLSRREIRDHVRLACQVKVRENMNIRIPDEIFNIRKYTATVVSNKNVATFIKELVLKLDPGQRLEFRAGAYIQIDIPAYEARFNAFDVDDLYRPDWDRFNLWGLRARSEEIEYRAYSLASPPSEGDVLRFTIRIATPPPGRTDLPPGVGSSYVFNLKPGDRVTLSGPYGDFFVKETQREMCFIGGGAGMAPMRSHIFNQLRDEKTSRKLTFWYGARSWKEMFYHEDFSQLERDHENFSYHVALSEPQPEDHWDGMVGFIHQCAHDHYLSQHPDPQEIEYYLCGPPMMIDAVEKMLDSLGVEPEMIAYDKFG</sequence>
<dbReference type="InterPro" id="IPR012675">
    <property type="entry name" value="Beta-grasp_dom_sf"/>
</dbReference>
<feature type="domain" description="2Fe-2S ferredoxin-type" evidence="28">
    <location>
        <begin position="32"/>
        <end position="126"/>
    </location>
</feature>
<comment type="catalytic activity">
    <reaction evidence="26 27">
        <text>a ubiquinone + n Na(+)(in) + NADH + H(+) = a ubiquinol + n Na(+)(out) + NAD(+)</text>
        <dbReference type="Rhea" id="RHEA:47748"/>
        <dbReference type="Rhea" id="RHEA-COMP:9565"/>
        <dbReference type="Rhea" id="RHEA-COMP:9566"/>
        <dbReference type="ChEBI" id="CHEBI:15378"/>
        <dbReference type="ChEBI" id="CHEBI:16389"/>
        <dbReference type="ChEBI" id="CHEBI:17976"/>
        <dbReference type="ChEBI" id="CHEBI:29101"/>
        <dbReference type="ChEBI" id="CHEBI:57540"/>
        <dbReference type="ChEBI" id="CHEBI:57945"/>
        <dbReference type="EC" id="7.2.1.1"/>
    </reaction>
</comment>
<name>A0A401FRE9_9BACT</name>
<keyword evidence="19 27" id="KW-0915">Sodium</keyword>
<evidence type="ECO:0000259" key="29">
    <source>
        <dbReference type="PROSITE" id="PS51384"/>
    </source>
</evidence>
<dbReference type="Gene3D" id="3.40.50.80">
    <property type="entry name" value="Nucleotide-binding domain of ferredoxin-NADP reductase (FNR) module"/>
    <property type="match status" value="1"/>
</dbReference>
<dbReference type="InterPro" id="IPR039261">
    <property type="entry name" value="FNR_nucleotide-bd"/>
</dbReference>
<organism evidence="30 31">
    <name type="scientific">Desulfonema ishimotonii</name>
    <dbReference type="NCBI Taxonomy" id="45657"/>
    <lineage>
        <taxon>Bacteria</taxon>
        <taxon>Pseudomonadati</taxon>
        <taxon>Thermodesulfobacteriota</taxon>
        <taxon>Desulfobacteria</taxon>
        <taxon>Desulfobacterales</taxon>
        <taxon>Desulfococcaceae</taxon>
        <taxon>Desulfonema</taxon>
    </lineage>
</organism>
<evidence type="ECO:0000256" key="17">
    <source>
        <dbReference type="ARBA" id="ARBA00023014"/>
    </source>
</evidence>
<keyword evidence="27" id="KW-0812">Transmembrane</keyword>
<evidence type="ECO:0000256" key="6">
    <source>
        <dbReference type="ARBA" id="ARBA00013099"/>
    </source>
</evidence>
<comment type="subcellular location">
    <subcellularLocation>
        <location evidence="3">Cell inner membrane</location>
    </subcellularLocation>
    <subcellularLocation>
        <location evidence="27">Cell membrane</location>
        <topology evidence="27">Single-pass membrane protein</topology>
    </subcellularLocation>
</comment>
<dbReference type="InterPro" id="IPR008333">
    <property type="entry name" value="Cbr1-like_FAD-bd_dom"/>
</dbReference>
<keyword evidence="27" id="KW-1133">Transmembrane helix</keyword>
<gene>
    <name evidence="27" type="primary">nqrF</name>
    <name evidence="30" type="ORF">DENIS_0469</name>
</gene>
<feature type="domain" description="FAD-binding FR-type" evidence="29">
    <location>
        <begin position="129"/>
        <end position="269"/>
    </location>
</feature>
<dbReference type="FunFam" id="3.40.50.80:FF:000014">
    <property type="entry name" value="Na(+)-translocating NADH-quinone reductase subunit F"/>
    <property type="match status" value="1"/>
</dbReference>
<keyword evidence="20 27" id="KW-0406">Ion transport</keyword>
<evidence type="ECO:0000256" key="13">
    <source>
        <dbReference type="ARBA" id="ARBA00022723"/>
    </source>
</evidence>
<evidence type="ECO:0000256" key="2">
    <source>
        <dbReference type="ARBA" id="ARBA00002972"/>
    </source>
</evidence>
<keyword evidence="10" id="KW-0997">Cell inner membrane</keyword>
<evidence type="ECO:0000256" key="4">
    <source>
        <dbReference type="ARBA" id="ARBA00005570"/>
    </source>
</evidence>
<dbReference type="Pfam" id="PF00970">
    <property type="entry name" value="FAD_binding_6"/>
    <property type="match status" value="1"/>
</dbReference>
<dbReference type="EC" id="7.2.1.1" evidence="6 27"/>
<dbReference type="RefSeq" id="WP_124327038.1">
    <property type="nucleotide sequence ID" value="NZ_BEXT01000001.1"/>
</dbReference>
<evidence type="ECO:0000313" key="30">
    <source>
        <dbReference type="EMBL" id="GBC59530.1"/>
    </source>
</evidence>
<feature type="binding site" evidence="27">
    <location>
        <position position="110"/>
    </location>
    <ligand>
        <name>[2Fe-2S] cluster</name>
        <dbReference type="ChEBI" id="CHEBI:190135"/>
    </ligand>
</feature>
<dbReference type="HAMAP" id="MF_00430">
    <property type="entry name" value="NqrF"/>
    <property type="match status" value="1"/>
</dbReference>
<evidence type="ECO:0000256" key="14">
    <source>
        <dbReference type="ARBA" id="ARBA00022827"/>
    </source>
</evidence>
<dbReference type="InterPro" id="IPR001709">
    <property type="entry name" value="Flavoprot_Pyr_Nucl_cyt_Rdtase"/>
</dbReference>
<evidence type="ECO:0000259" key="28">
    <source>
        <dbReference type="PROSITE" id="PS51085"/>
    </source>
</evidence>
<keyword evidence="18 27" id="KW-0520">NAD</keyword>
<dbReference type="PRINTS" id="PR00371">
    <property type="entry name" value="FPNCR"/>
</dbReference>
<evidence type="ECO:0000256" key="25">
    <source>
        <dbReference type="ARBA" id="ARBA00030787"/>
    </source>
</evidence>
<dbReference type="GO" id="GO:0005886">
    <property type="term" value="C:plasma membrane"/>
    <property type="evidence" value="ECO:0007669"/>
    <property type="project" value="UniProtKB-SubCell"/>
</dbReference>
<dbReference type="AlphaFoldDB" id="A0A401FRE9"/>
<comment type="cofactor">
    <cofactor evidence="27">
        <name>[2Fe-2S] cluster</name>
        <dbReference type="ChEBI" id="CHEBI:190135"/>
    </cofactor>
    <text evidence="27">Binds 1 [2Fe-2S] cluster.</text>
</comment>
<evidence type="ECO:0000256" key="10">
    <source>
        <dbReference type="ARBA" id="ARBA00022519"/>
    </source>
</evidence>
<evidence type="ECO:0000256" key="16">
    <source>
        <dbReference type="ARBA" id="ARBA00023004"/>
    </source>
</evidence>
<keyword evidence="16 27" id="KW-0408">Iron</keyword>
<dbReference type="NCBIfam" id="TIGR01941">
    <property type="entry name" value="nqrF"/>
    <property type="match status" value="1"/>
</dbReference>
<keyword evidence="12 27" id="KW-0001">2Fe-2S</keyword>
<dbReference type="CDD" id="cd00207">
    <property type="entry name" value="fer2"/>
    <property type="match status" value="1"/>
</dbReference>
<dbReference type="PIRSF" id="PIRSF000044">
    <property type="entry name" value="Cis_Diol_DH_RD"/>
    <property type="match status" value="1"/>
</dbReference>
<evidence type="ECO:0000256" key="18">
    <source>
        <dbReference type="ARBA" id="ARBA00023027"/>
    </source>
</evidence>
<keyword evidence="22 27" id="KW-0472">Membrane</keyword>
<dbReference type="GO" id="GO:0046872">
    <property type="term" value="F:metal ion binding"/>
    <property type="evidence" value="ECO:0007669"/>
    <property type="project" value="UniProtKB-KW"/>
</dbReference>
<feature type="binding site" evidence="27">
    <location>
        <position position="75"/>
    </location>
    <ligand>
        <name>[2Fe-2S] cluster</name>
        <dbReference type="ChEBI" id="CHEBI:190135"/>
    </ligand>
</feature>
<comment type="similarity">
    <text evidence="4 27">Belongs to the NqrF family.</text>
</comment>
<dbReference type="InterPro" id="IPR017938">
    <property type="entry name" value="Riboflavin_synthase-like_b-brl"/>
</dbReference>
<evidence type="ECO:0000256" key="7">
    <source>
        <dbReference type="ARBA" id="ARBA00019729"/>
    </source>
</evidence>
<dbReference type="InterPro" id="IPR010205">
    <property type="entry name" value="NqrF"/>
</dbReference>
<dbReference type="PROSITE" id="PS51085">
    <property type="entry name" value="2FE2S_FER_2"/>
    <property type="match status" value="1"/>
</dbReference>
<evidence type="ECO:0000256" key="19">
    <source>
        <dbReference type="ARBA" id="ARBA00023053"/>
    </source>
</evidence>
<evidence type="ECO:0000256" key="3">
    <source>
        <dbReference type="ARBA" id="ARBA00004533"/>
    </source>
</evidence>
<feature type="binding site" evidence="27">
    <location>
        <position position="78"/>
    </location>
    <ligand>
        <name>[2Fe-2S] cluster</name>
        <dbReference type="ChEBI" id="CHEBI:190135"/>
    </ligand>
</feature>
<dbReference type="InterPro" id="IPR001041">
    <property type="entry name" value="2Fe-2S_ferredoxin-type"/>
</dbReference>
<evidence type="ECO:0000256" key="1">
    <source>
        <dbReference type="ARBA" id="ARBA00001974"/>
    </source>
</evidence>
<dbReference type="EMBL" id="BEXT01000001">
    <property type="protein sequence ID" value="GBC59530.1"/>
    <property type="molecule type" value="Genomic_DNA"/>
</dbReference>
<dbReference type="SUPFAM" id="SSF52343">
    <property type="entry name" value="Ferredoxin reductase-like, C-terminal NADP-linked domain"/>
    <property type="match status" value="1"/>
</dbReference>
<feature type="binding site" evidence="27">
    <location>
        <position position="69"/>
    </location>
    <ligand>
        <name>[2Fe-2S] cluster</name>
        <dbReference type="ChEBI" id="CHEBI:190135"/>
    </ligand>
</feature>
<evidence type="ECO:0000256" key="15">
    <source>
        <dbReference type="ARBA" id="ARBA00022967"/>
    </source>
</evidence>
<comment type="subunit">
    <text evidence="5 27">Composed of six subunits; NqrA, NqrB, NqrC, NqrD, NqrE and NqrF.</text>
</comment>
<comment type="caution">
    <text evidence="30">The sequence shown here is derived from an EMBL/GenBank/DDBJ whole genome shotgun (WGS) entry which is preliminary data.</text>
</comment>
<keyword evidence="9 27" id="KW-1003">Cell membrane</keyword>
<evidence type="ECO:0000256" key="26">
    <source>
        <dbReference type="ARBA" id="ARBA00048891"/>
    </source>
</evidence>
<dbReference type="Pfam" id="PF00175">
    <property type="entry name" value="NAD_binding_1"/>
    <property type="match status" value="1"/>
</dbReference>
<keyword evidence="31" id="KW-1185">Reference proteome</keyword>
<evidence type="ECO:0000313" key="31">
    <source>
        <dbReference type="Proteomes" id="UP000288096"/>
    </source>
</evidence>
<reference evidence="31" key="1">
    <citation type="submission" date="2017-11" db="EMBL/GenBank/DDBJ databases">
        <authorList>
            <person name="Watanabe M."/>
            <person name="Kojima H."/>
        </authorList>
    </citation>
    <scope>NUCLEOTIDE SEQUENCE [LARGE SCALE GENOMIC DNA]</scope>
    <source>
        <strain evidence="31">Tokyo 01</strain>
    </source>
</reference>
<evidence type="ECO:0000256" key="22">
    <source>
        <dbReference type="ARBA" id="ARBA00023136"/>
    </source>
</evidence>